<comment type="subunit">
    <text evidence="3">Interacts with KAR2.</text>
</comment>
<protein>
    <recommendedName>
        <fullName evidence="4">Nucleotide exchange factor SIL1</fullName>
    </recommendedName>
</protein>
<comment type="caution">
    <text evidence="12">The sequence shown here is derived from an EMBL/GenBank/DDBJ whole genome shotgun (WGS) entry which is preliminary data.</text>
</comment>
<dbReference type="InterPro" id="IPR023780">
    <property type="entry name" value="Chromo_domain"/>
</dbReference>
<proteinExistence type="inferred from homology"/>
<keyword evidence="7" id="KW-0256">Endoplasmic reticulum</keyword>
<dbReference type="Gene3D" id="1.25.10.10">
    <property type="entry name" value="Leucine-rich Repeat Variant"/>
    <property type="match status" value="1"/>
</dbReference>
<gene>
    <name evidence="12" type="ORF">GcM3_124016</name>
</gene>
<comment type="subunit">
    <text evidence="2">Component of the NuA4 histone acetyltransferase complex.</text>
</comment>
<evidence type="ECO:0000256" key="5">
    <source>
        <dbReference type="ARBA" id="ARBA00022448"/>
    </source>
</evidence>
<dbReference type="Proteomes" id="UP000283383">
    <property type="component" value="Unassembled WGS sequence"/>
</dbReference>
<feature type="domain" description="Chromo" evidence="11">
    <location>
        <begin position="42"/>
        <end position="102"/>
    </location>
</feature>
<keyword evidence="6" id="KW-0732">Signal</keyword>
<dbReference type="InterPro" id="IPR000953">
    <property type="entry name" value="Chromo/chromo_shadow_dom"/>
</dbReference>
<keyword evidence="13" id="KW-1185">Reference proteome</keyword>
<keyword evidence="5" id="KW-0813">Transport</keyword>
<dbReference type="GO" id="GO:0005783">
    <property type="term" value="C:endoplasmic reticulum"/>
    <property type="evidence" value="ECO:0007669"/>
    <property type="project" value="InterPro"/>
</dbReference>
<dbReference type="GO" id="GO:0000774">
    <property type="term" value="F:adenyl-nucleotide exchange factor activity"/>
    <property type="evidence" value="ECO:0007669"/>
    <property type="project" value="InterPro"/>
</dbReference>
<comment type="similarity">
    <text evidence="1">Belongs to the SIL1 family.</text>
</comment>
<evidence type="ECO:0000256" key="10">
    <source>
        <dbReference type="SAM" id="MobiDB-lite"/>
    </source>
</evidence>
<keyword evidence="8" id="KW-0653">Protein transport</keyword>
<evidence type="ECO:0000313" key="13">
    <source>
        <dbReference type="Proteomes" id="UP000283383"/>
    </source>
</evidence>
<evidence type="ECO:0000256" key="2">
    <source>
        <dbReference type="ARBA" id="ARBA00011353"/>
    </source>
</evidence>
<evidence type="ECO:0000256" key="9">
    <source>
        <dbReference type="ARBA" id="ARBA00023010"/>
    </source>
</evidence>
<dbReference type="EMBL" id="MCBQ01012488">
    <property type="protein sequence ID" value="RKF65223.1"/>
    <property type="molecule type" value="Genomic_DNA"/>
</dbReference>
<dbReference type="AlphaFoldDB" id="A0A420I677"/>
<accession>A0A420I677</accession>
<dbReference type="Gene3D" id="2.40.50.40">
    <property type="match status" value="1"/>
</dbReference>
<dbReference type="InterPro" id="IPR011989">
    <property type="entry name" value="ARM-like"/>
</dbReference>
<feature type="compositionally biased region" description="Basic and acidic residues" evidence="10">
    <location>
        <begin position="255"/>
        <end position="270"/>
    </location>
</feature>
<dbReference type="Pfam" id="PF16782">
    <property type="entry name" value="SIL1"/>
    <property type="match status" value="1"/>
</dbReference>
<dbReference type="Pfam" id="PF00385">
    <property type="entry name" value="Chromo"/>
    <property type="match status" value="1"/>
</dbReference>
<dbReference type="InterPro" id="IPR031884">
    <property type="entry name" value="Sil1_fungi"/>
</dbReference>
<reference evidence="12 13" key="1">
    <citation type="journal article" date="2018" name="BMC Genomics">
        <title>Comparative genome analyses reveal sequence features reflecting distinct modes of host-adaptation between dicot and monocot powdery mildew.</title>
        <authorList>
            <person name="Wu Y."/>
            <person name="Ma X."/>
            <person name="Pan Z."/>
            <person name="Kale S.D."/>
            <person name="Song Y."/>
            <person name="King H."/>
            <person name="Zhang Q."/>
            <person name="Presley C."/>
            <person name="Deng X."/>
            <person name="Wei C.I."/>
            <person name="Xiao S."/>
        </authorList>
    </citation>
    <scope>NUCLEOTIDE SEQUENCE [LARGE SCALE GENOMIC DNA]</scope>
    <source>
        <strain evidence="12">UMSG3</strain>
    </source>
</reference>
<organism evidence="12 13">
    <name type="scientific">Golovinomyces cichoracearum</name>
    <dbReference type="NCBI Taxonomy" id="62708"/>
    <lineage>
        <taxon>Eukaryota</taxon>
        <taxon>Fungi</taxon>
        <taxon>Dikarya</taxon>
        <taxon>Ascomycota</taxon>
        <taxon>Pezizomycotina</taxon>
        <taxon>Leotiomycetes</taxon>
        <taxon>Erysiphales</taxon>
        <taxon>Erysiphaceae</taxon>
        <taxon>Golovinomyces</taxon>
    </lineage>
</organism>
<name>A0A420I677_9PEZI</name>
<keyword evidence="9" id="KW-0811">Translocation</keyword>
<dbReference type="SUPFAM" id="SSF54160">
    <property type="entry name" value="Chromo domain-like"/>
    <property type="match status" value="1"/>
</dbReference>
<dbReference type="PROSITE" id="PS50013">
    <property type="entry name" value="CHROMO_2"/>
    <property type="match status" value="1"/>
</dbReference>
<evidence type="ECO:0000256" key="8">
    <source>
        <dbReference type="ARBA" id="ARBA00022927"/>
    </source>
</evidence>
<evidence type="ECO:0000256" key="7">
    <source>
        <dbReference type="ARBA" id="ARBA00022824"/>
    </source>
</evidence>
<dbReference type="GO" id="GO:0006338">
    <property type="term" value="P:chromatin remodeling"/>
    <property type="evidence" value="ECO:0007669"/>
    <property type="project" value="UniProtKB-ARBA"/>
</dbReference>
<evidence type="ECO:0000256" key="1">
    <source>
        <dbReference type="ARBA" id="ARBA00010588"/>
    </source>
</evidence>
<evidence type="ECO:0000256" key="3">
    <source>
        <dbReference type="ARBA" id="ARBA00011799"/>
    </source>
</evidence>
<feature type="region of interest" description="Disordered" evidence="10">
    <location>
        <begin position="242"/>
        <end position="280"/>
    </location>
</feature>
<dbReference type="GO" id="GO:0015031">
    <property type="term" value="P:protein transport"/>
    <property type="evidence" value="ECO:0007669"/>
    <property type="project" value="UniProtKB-KW"/>
</dbReference>
<evidence type="ECO:0000256" key="6">
    <source>
        <dbReference type="ARBA" id="ARBA00022729"/>
    </source>
</evidence>
<sequence length="542" mass="62335">MASDISTITLNYSNSELIEFQSESEEDAESLASLDTDDGNEHPPEKIIADEIDQAGNFIYLVKWKDCSILRSSWEDFEFCCSYPELYNEWRLEKERINRGEAKALDLEDFNRRAFELELKERLRRNPEMYIIWQRVTCGFLFFTSFALANTESPPESPSSDTELICSPTSSTDCYPKIFQPTINFQNIREGQDIPHGLHVRMNIYTGEKEARLNIPMADEASAVNEIQALPIEISMTDVNGLTEQKNPDLPKISIEQESHRPDTDEKSNSEGKIQIPSSTDELHTFQQSLMILKNRESSFVQALDDLSELSHDIYYGRELAEDGAVVEMLVCLTLGLELDNVPITQINIERQAASILNSALQNNPAALKGAAKNIRKIIYPSCNSNKTNEVGEENNFITAFQRNTEQINDPLILRTKVTTLSRLLKNESFRDFFLENKGIELLFILFSKNSEDFRMLKRRIGELLMENFLDASLGAHLNSWPKFQQKSVAFCEKNQINFEECCWEYHIEQFSAQYPTENWPNELLLAMKNRRPKDYKSKSEL</sequence>
<evidence type="ECO:0000313" key="12">
    <source>
        <dbReference type="EMBL" id="RKF65223.1"/>
    </source>
</evidence>
<evidence type="ECO:0000256" key="4">
    <source>
        <dbReference type="ARBA" id="ARBA00015352"/>
    </source>
</evidence>
<dbReference type="InterPro" id="IPR016197">
    <property type="entry name" value="Chromo-like_dom_sf"/>
</dbReference>
<evidence type="ECO:0000259" key="11">
    <source>
        <dbReference type="PROSITE" id="PS50013"/>
    </source>
</evidence>
<dbReference type="STRING" id="62708.A0A420I677"/>